<accession>A0AAE3DZQ9</accession>
<name>A0AAE3DZQ9_9FIRM</name>
<dbReference type="Proteomes" id="UP001198242">
    <property type="component" value="Unassembled WGS sequence"/>
</dbReference>
<dbReference type="EMBL" id="JAJEQM010000011">
    <property type="protein sequence ID" value="MCC2210889.1"/>
    <property type="molecule type" value="Genomic_DNA"/>
</dbReference>
<dbReference type="RefSeq" id="WP_308456573.1">
    <property type="nucleotide sequence ID" value="NZ_JAJEQM010000011.1"/>
</dbReference>
<sequence>MRYNREKKELTFDEAKDKALRLLEFRSHSERELSDKLKIAGAKEEDIDEILEFCRNYGFLDDRKYAIAKAKDLKNLKKYGKRRIKSELYSKGIDTEYVEEAVSYLEEDEEDMLLPLVEKRLKGNFEKKNIDKCIRYFMYRGYGFSDIKNCIDNIKEEYGE</sequence>
<evidence type="ECO:0000256" key="2">
    <source>
        <dbReference type="ARBA" id="ARBA00009695"/>
    </source>
</evidence>
<dbReference type="InterPro" id="IPR003783">
    <property type="entry name" value="Regulatory_RecX"/>
</dbReference>
<comment type="subcellular location">
    <subcellularLocation>
        <location evidence="1 5">Cytoplasm</location>
    </subcellularLocation>
</comment>
<comment type="function">
    <text evidence="5">Modulates RecA activity.</text>
</comment>
<comment type="similarity">
    <text evidence="2 5">Belongs to the RecX family.</text>
</comment>
<proteinExistence type="inferred from homology"/>
<evidence type="ECO:0000313" key="8">
    <source>
        <dbReference type="EMBL" id="MCC2210889.1"/>
    </source>
</evidence>
<evidence type="ECO:0000259" key="7">
    <source>
        <dbReference type="Pfam" id="PF21982"/>
    </source>
</evidence>
<evidence type="ECO:0000256" key="3">
    <source>
        <dbReference type="ARBA" id="ARBA00018111"/>
    </source>
</evidence>
<feature type="domain" description="RecX second three-helical" evidence="6">
    <location>
        <begin position="61"/>
        <end position="101"/>
    </location>
</feature>
<dbReference type="AlphaFoldDB" id="A0AAE3DZQ9"/>
<evidence type="ECO:0000256" key="5">
    <source>
        <dbReference type="HAMAP-Rule" id="MF_01114"/>
    </source>
</evidence>
<reference evidence="8 9" key="1">
    <citation type="submission" date="2021-10" db="EMBL/GenBank/DDBJ databases">
        <title>Anaerobic single-cell dispensing facilitates the cultivation of human gut bacteria.</title>
        <authorList>
            <person name="Afrizal A."/>
        </authorList>
    </citation>
    <scope>NUCLEOTIDE SEQUENCE [LARGE SCALE GENOMIC DNA]</scope>
    <source>
        <strain evidence="8 9">CLA-AA-H232</strain>
    </source>
</reference>
<dbReference type="GO" id="GO:0005737">
    <property type="term" value="C:cytoplasm"/>
    <property type="evidence" value="ECO:0007669"/>
    <property type="project" value="UniProtKB-SubCell"/>
</dbReference>
<organism evidence="8 9">
    <name type="scientific">Hominilimicola fabiformis</name>
    <dbReference type="NCBI Taxonomy" id="2885356"/>
    <lineage>
        <taxon>Bacteria</taxon>
        <taxon>Bacillati</taxon>
        <taxon>Bacillota</taxon>
        <taxon>Clostridia</taxon>
        <taxon>Eubacteriales</taxon>
        <taxon>Oscillospiraceae</taxon>
        <taxon>Hominilimicola</taxon>
    </lineage>
</organism>
<dbReference type="Gene3D" id="1.10.10.10">
    <property type="entry name" value="Winged helix-like DNA-binding domain superfamily/Winged helix DNA-binding domain"/>
    <property type="match status" value="2"/>
</dbReference>
<dbReference type="PANTHER" id="PTHR33602">
    <property type="entry name" value="REGULATORY PROTEIN RECX FAMILY PROTEIN"/>
    <property type="match status" value="1"/>
</dbReference>
<keyword evidence="9" id="KW-1185">Reference proteome</keyword>
<evidence type="ECO:0000259" key="6">
    <source>
        <dbReference type="Pfam" id="PF02631"/>
    </source>
</evidence>
<comment type="caution">
    <text evidence="8">The sequence shown here is derived from an EMBL/GenBank/DDBJ whole genome shotgun (WGS) entry which is preliminary data.</text>
</comment>
<dbReference type="InterPro" id="IPR053924">
    <property type="entry name" value="RecX_HTH_2nd"/>
</dbReference>
<dbReference type="GO" id="GO:0006282">
    <property type="term" value="P:regulation of DNA repair"/>
    <property type="evidence" value="ECO:0007669"/>
    <property type="project" value="UniProtKB-UniRule"/>
</dbReference>
<gene>
    <name evidence="5" type="primary">recX</name>
    <name evidence="8" type="ORF">LKE05_08835</name>
</gene>
<feature type="domain" description="RecX first three-helical" evidence="7">
    <location>
        <begin position="15"/>
        <end position="54"/>
    </location>
</feature>
<protein>
    <recommendedName>
        <fullName evidence="3 5">Regulatory protein RecX</fullName>
    </recommendedName>
</protein>
<dbReference type="InterPro" id="IPR036388">
    <property type="entry name" value="WH-like_DNA-bd_sf"/>
</dbReference>
<evidence type="ECO:0000313" key="9">
    <source>
        <dbReference type="Proteomes" id="UP001198242"/>
    </source>
</evidence>
<evidence type="ECO:0000256" key="1">
    <source>
        <dbReference type="ARBA" id="ARBA00004496"/>
    </source>
</evidence>
<dbReference type="InterPro" id="IPR053926">
    <property type="entry name" value="RecX_HTH_1st"/>
</dbReference>
<evidence type="ECO:0000256" key="4">
    <source>
        <dbReference type="ARBA" id="ARBA00022490"/>
    </source>
</evidence>
<dbReference type="Pfam" id="PF02631">
    <property type="entry name" value="RecX_HTH2"/>
    <property type="match status" value="1"/>
</dbReference>
<dbReference type="PANTHER" id="PTHR33602:SF1">
    <property type="entry name" value="REGULATORY PROTEIN RECX FAMILY PROTEIN"/>
    <property type="match status" value="1"/>
</dbReference>
<keyword evidence="4 5" id="KW-0963">Cytoplasm</keyword>
<dbReference type="Pfam" id="PF21982">
    <property type="entry name" value="RecX_HTH1"/>
    <property type="match status" value="1"/>
</dbReference>
<dbReference type="HAMAP" id="MF_01114">
    <property type="entry name" value="RecX"/>
    <property type="match status" value="1"/>
</dbReference>